<dbReference type="EMBL" id="BRYB01001984">
    <property type="protein sequence ID" value="GMI37629.1"/>
    <property type="molecule type" value="Genomic_DNA"/>
</dbReference>
<dbReference type="PROSITE" id="PS50294">
    <property type="entry name" value="WD_REPEATS_REGION"/>
    <property type="match status" value="1"/>
</dbReference>
<comment type="similarity">
    <text evidence="1">Belongs to the WD repeat EIPR1 family.</text>
</comment>
<dbReference type="PANTHER" id="PTHR14205">
    <property type="entry name" value="WD-REPEAT PROTEIN"/>
    <property type="match status" value="1"/>
</dbReference>
<organism evidence="6 7">
    <name type="scientific">Tetraparma gracilis</name>
    <dbReference type="NCBI Taxonomy" id="2962635"/>
    <lineage>
        <taxon>Eukaryota</taxon>
        <taxon>Sar</taxon>
        <taxon>Stramenopiles</taxon>
        <taxon>Ochrophyta</taxon>
        <taxon>Bolidophyceae</taxon>
        <taxon>Parmales</taxon>
        <taxon>Triparmaceae</taxon>
        <taxon>Tetraparma</taxon>
    </lineage>
</organism>
<dbReference type="Gene3D" id="2.130.10.10">
    <property type="entry name" value="YVTN repeat-like/Quinoprotein amine dehydrogenase"/>
    <property type="match status" value="1"/>
</dbReference>
<dbReference type="SUPFAM" id="SSF50978">
    <property type="entry name" value="WD40 repeat-like"/>
    <property type="match status" value="1"/>
</dbReference>
<evidence type="ECO:0000256" key="4">
    <source>
        <dbReference type="PROSITE-ProRule" id="PRU00221"/>
    </source>
</evidence>
<accession>A0ABQ6N1N4</accession>
<dbReference type="InterPro" id="IPR059104">
    <property type="entry name" value="Beta-prop_EIPR1-like"/>
</dbReference>
<evidence type="ECO:0000313" key="7">
    <source>
        <dbReference type="Proteomes" id="UP001165060"/>
    </source>
</evidence>
<dbReference type="InterPro" id="IPR040323">
    <property type="entry name" value="EIPR1"/>
</dbReference>
<feature type="repeat" description="WD" evidence="4">
    <location>
        <begin position="226"/>
        <end position="268"/>
    </location>
</feature>
<evidence type="ECO:0000259" key="5">
    <source>
        <dbReference type="Pfam" id="PF23609"/>
    </source>
</evidence>
<dbReference type="Proteomes" id="UP001165060">
    <property type="component" value="Unassembled WGS sequence"/>
</dbReference>
<dbReference type="InterPro" id="IPR001680">
    <property type="entry name" value="WD40_rpt"/>
</dbReference>
<dbReference type="PROSITE" id="PS50082">
    <property type="entry name" value="WD_REPEATS_2"/>
    <property type="match status" value="1"/>
</dbReference>
<dbReference type="PROSITE" id="PS00678">
    <property type="entry name" value="WD_REPEATS_1"/>
    <property type="match status" value="1"/>
</dbReference>
<keyword evidence="7" id="KW-1185">Reference proteome</keyword>
<protein>
    <recommendedName>
        <fullName evidence="5">EIPR1-like beta-propeller domain-containing protein</fullName>
    </recommendedName>
</protein>
<comment type="caution">
    <text evidence="6">The sequence shown here is derived from an EMBL/GenBank/DDBJ whole genome shotgun (WGS) entry which is preliminary data.</text>
</comment>
<evidence type="ECO:0000256" key="1">
    <source>
        <dbReference type="ARBA" id="ARBA00005672"/>
    </source>
</evidence>
<dbReference type="InterPro" id="IPR015943">
    <property type="entry name" value="WD40/YVTN_repeat-like_dom_sf"/>
</dbReference>
<keyword evidence="3" id="KW-0677">Repeat</keyword>
<gene>
    <name evidence="6" type="ORF">TeGR_g10153</name>
</gene>
<dbReference type="InterPro" id="IPR036322">
    <property type="entry name" value="WD40_repeat_dom_sf"/>
</dbReference>
<evidence type="ECO:0000256" key="2">
    <source>
        <dbReference type="ARBA" id="ARBA00022574"/>
    </source>
</evidence>
<evidence type="ECO:0000256" key="3">
    <source>
        <dbReference type="ARBA" id="ARBA00022737"/>
    </source>
</evidence>
<evidence type="ECO:0000313" key="6">
    <source>
        <dbReference type="EMBL" id="GMI37629.1"/>
    </source>
</evidence>
<dbReference type="Pfam" id="PF23609">
    <property type="entry name" value="Beta-prop_EIPR1"/>
    <property type="match status" value="1"/>
</dbReference>
<feature type="domain" description="EIPR1-like beta-propeller" evidence="5">
    <location>
        <begin position="183"/>
        <end position="305"/>
    </location>
</feature>
<sequence>MYSTSSSTLSLASSPLSAMAALPSHSASHLFLAASSSATSSNSLSLLLFDEARNALEEVQGYRLPDASRMVLSARALADEAEDGGASVLLVTKSNVPGAPDYRAEAYTIPRVTSTVEAFEAESSPASVADITLARASSVAPSEGSPVTCFVPAPSSTTKPYLLGTPSSLHLLSPSFEVASTYALSDSFSHVTSLASPHTPNSIVSLVGPSLLHVDPRDPNPSSLFPSAHDHGVTCLDFNPNRPAFIATGGKDGHARLWDLRTTKQALEGPALQLSGHSHWLTNVEFNPSHDQLLLTTSSDTTVALSLLSSVSSSPLLALADSPRPPPLDHRVSIHEGHGAPVVGAAWSASDAWCWATADESGEVIVDHVASEEKYKILL</sequence>
<dbReference type="InterPro" id="IPR019775">
    <property type="entry name" value="WD40_repeat_CS"/>
</dbReference>
<name>A0ABQ6N1N4_9STRA</name>
<keyword evidence="2 4" id="KW-0853">WD repeat</keyword>
<proteinExistence type="inferred from homology"/>
<dbReference type="PANTHER" id="PTHR14205:SF15">
    <property type="entry name" value="EARP AND GARP COMPLEX-INTERACTING PROTEIN 1"/>
    <property type="match status" value="1"/>
</dbReference>
<dbReference type="SMART" id="SM00320">
    <property type="entry name" value="WD40"/>
    <property type="match status" value="3"/>
</dbReference>
<reference evidence="6 7" key="1">
    <citation type="journal article" date="2023" name="Commun. Biol.">
        <title>Genome analysis of Parmales, the sister group of diatoms, reveals the evolutionary specialization of diatoms from phago-mixotrophs to photoautotrophs.</title>
        <authorList>
            <person name="Ban H."/>
            <person name="Sato S."/>
            <person name="Yoshikawa S."/>
            <person name="Yamada K."/>
            <person name="Nakamura Y."/>
            <person name="Ichinomiya M."/>
            <person name="Sato N."/>
            <person name="Blanc-Mathieu R."/>
            <person name="Endo H."/>
            <person name="Kuwata A."/>
            <person name="Ogata H."/>
        </authorList>
    </citation>
    <scope>NUCLEOTIDE SEQUENCE [LARGE SCALE GENOMIC DNA]</scope>
</reference>